<feature type="binding site" evidence="11">
    <location>
        <position position="95"/>
    </location>
    <ligand>
        <name>FMN</name>
        <dbReference type="ChEBI" id="CHEBI:58210"/>
    </ligand>
</feature>
<comment type="catalytic activity">
    <reaction evidence="11">
        <text>isopentenyl diphosphate = dimethylallyl diphosphate</text>
        <dbReference type="Rhea" id="RHEA:23284"/>
        <dbReference type="ChEBI" id="CHEBI:57623"/>
        <dbReference type="ChEBI" id="CHEBI:128769"/>
        <dbReference type="EC" id="5.3.3.2"/>
    </reaction>
</comment>
<dbReference type="GO" id="GO:0010181">
    <property type="term" value="F:FMN binding"/>
    <property type="evidence" value="ECO:0007669"/>
    <property type="project" value="UniProtKB-UniRule"/>
</dbReference>
<evidence type="ECO:0000256" key="9">
    <source>
        <dbReference type="ARBA" id="ARBA00023235"/>
    </source>
</evidence>
<reference evidence="14" key="3">
    <citation type="submission" date="2018-11" db="EMBL/GenBank/DDBJ databases">
        <authorList>
            <person name="Hwang Y.J."/>
            <person name="Hwang C.Y."/>
        </authorList>
    </citation>
    <scope>NUCLEOTIDE SEQUENCE</scope>
    <source>
        <strain evidence="14">R106</strain>
    </source>
</reference>
<evidence type="ECO:0000256" key="3">
    <source>
        <dbReference type="ARBA" id="ARBA00022630"/>
    </source>
</evidence>
<dbReference type="GO" id="GO:0008299">
    <property type="term" value="P:isoprenoid biosynthetic process"/>
    <property type="evidence" value="ECO:0007669"/>
    <property type="project" value="UniProtKB-UniRule"/>
</dbReference>
<comment type="function">
    <text evidence="11">Involved in the biosynthesis of isoprenoids. Catalyzes the 1,3-allylic rearrangement of the homoallylic substrate isopentenyl (IPP) to its allylic isomer, dimethylallyl diphosphate (DMAPP).</text>
</comment>
<feature type="binding site" evidence="11">
    <location>
        <begin position="287"/>
        <end position="288"/>
    </location>
    <ligand>
        <name>FMN</name>
        <dbReference type="ChEBI" id="CHEBI:58210"/>
    </ligand>
</feature>
<dbReference type="InterPro" id="IPR000262">
    <property type="entry name" value="FMN-dep_DH"/>
</dbReference>
<protein>
    <recommendedName>
        <fullName evidence="11">Isopentenyl-diphosphate delta-isomerase</fullName>
        <shortName evidence="11">IPP isomerase</shortName>
        <ecNumber evidence="11">5.3.3.2</ecNumber>
    </recommendedName>
    <alternativeName>
        <fullName evidence="11">Isopentenyl diphosphate:dimethylallyl diphosphate isomerase</fullName>
    </alternativeName>
    <alternativeName>
        <fullName evidence="11">Isopentenyl pyrophosphate isomerase</fullName>
    </alternativeName>
    <alternativeName>
        <fullName evidence="11">Type 2 isopentenyl diphosphate isomerase</fullName>
        <shortName evidence="11">IDI-2</shortName>
    </alternativeName>
</protein>
<feature type="binding site" evidence="11">
    <location>
        <position position="120"/>
    </location>
    <ligand>
        <name>FMN</name>
        <dbReference type="ChEBI" id="CHEBI:58210"/>
    </ligand>
</feature>
<feature type="binding site" evidence="11">
    <location>
        <position position="216"/>
    </location>
    <ligand>
        <name>FMN</name>
        <dbReference type="ChEBI" id="CHEBI:58210"/>
    </ligand>
</feature>
<keyword evidence="7 11" id="KW-0521">NADP</keyword>
<dbReference type="Proteomes" id="UP000273778">
    <property type="component" value="Chromosome"/>
</dbReference>
<comment type="cofactor">
    <cofactor evidence="1 11">
        <name>FMN</name>
        <dbReference type="ChEBI" id="CHEBI:58210"/>
    </cofactor>
</comment>
<keyword evidence="5 11" id="KW-0479">Metal-binding</keyword>
<feature type="binding site" evidence="11">
    <location>
        <position position="154"/>
    </location>
    <ligand>
        <name>substrate</name>
    </ligand>
</feature>
<dbReference type="AlphaFoldDB" id="A0A3N4DZ19"/>
<comment type="subcellular location">
    <subcellularLocation>
        <location evidence="11">Cytoplasm</location>
    </subcellularLocation>
</comment>
<sequence>MTDISTRKADHIALALQSSHQASQGAGFDRIRFEPNPLPQISLQDVEFNSDFLDRRVAAPFMIGAMTGGCDNGEMINQHLAEAAQTCNIPMSLGSQRAALERGLPQNVRRWAPSAIVLGNVGATQLQQHGLDLAKRAVDSVEANALVIHLNPLQELIQPDGDRDWNKVLEAIQHCADKLNVPVIVKEVGAGMGPNSVKKLMDAGIKWIEIAGRGGTNWASIELSRNGSEREREIASAFLEWGMDTVEILPAVHAACPSLNFIGSGGVRNGLHIAICIRLGAKMTALAQPFLAPALISTEAVIEKISIVEEQLRWAMFLTGSQKLSDLRKATLQKSFNQRI</sequence>
<feature type="binding site" evidence="11">
    <location>
        <begin position="65"/>
        <end position="67"/>
    </location>
    <ligand>
        <name>FMN</name>
        <dbReference type="ChEBI" id="CHEBI:58210"/>
    </ligand>
</feature>
<dbReference type="HAMAP" id="MF_00354">
    <property type="entry name" value="Idi_2"/>
    <property type="match status" value="1"/>
</dbReference>
<dbReference type="RefSeq" id="WP_124013303.1">
    <property type="nucleotide sequence ID" value="NZ_CP034073.1"/>
</dbReference>
<evidence type="ECO:0000256" key="6">
    <source>
        <dbReference type="ARBA" id="ARBA00022842"/>
    </source>
</evidence>
<keyword evidence="6 11" id="KW-0460">Magnesium</keyword>
<feature type="domain" description="FMN-dependent dehydrogenase" evidence="12">
    <location>
        <begin position="170"/>
        <end position="333"/>
    </location>
</feature>
<evidence type="ECO:0000313" key="16">
    <source>
        <dbReference type="Proteomes" id="UP000278855"/>
    </source>
</evidence>
<dbReference type="Proteomes" id="UP000278855">
    <property type="component" value="Unassembled WGS sequence"/>
</dbReference>
<feature type="binding site" evidence="11">
    <location>
        <begin position="7"/>
        <end position="8"/>
    </location>
    <ligand>
        <name>substrate</name>
    </ligand>
</feature>
<dbReference type="EC" id="5.3.3.2" evidence="11"/>
<dbReference type="NCBIfam" id="TIGR02151">
    <property type="entry name" value="IPP_isom_2"/>
    <property type="match status" value="1"/>
</dbReference>
<proteinExistence type="inferred from homology"/>
<dbReference type="OrthoDB" id="9795032at2"/>
<keyword evidence="3 11" id="KW-0285">Flavoprotein</keyword>
<dbReference type="GO" id="GO:0016491">
    <property type="term" value="F:oxidoreductase activity"/>
    <property type="evidence" value="ECO:0007669"/>
    <property type="project" value="InterPro"/>
</dbReference>
<evidence type="ECO:0000256" key="2">
    <source>
        <dbReference type="ARBA" id="ARBA00022490"/>
    </source>
</evidence>
<evidence type="ECO:0000313" key="13">
    <source>
        <dbReference type="EMBL" id="AZG35435.1"/>
    </source>
</evidence>
<evidence type="ECO:0000256" key="1">
    <source>
        <dbReference type="ARBA" id="ARBA00001917"/>
    </source>
</evidence>
<keyword evidence="15" id="KW-1185">Reference proteome</keyword>
<dbReference type="EMBL" id="RKKB01000006">
    <property type="protein sequence ID" value="RPA31169.1"/>
    <property type="molecule type" value="Genomic_DNA"/>
</dbReference>
<dbReference type="Gene3D" id="3.20.20.70">
    <property type="entry name" value="Aldolase class I"/>
    <property type="match status" value="1"/>
</dbReference>
<comment type="caution">
    <text evidence="11">Lacks conserved residue(s) required for the propagation of feature annotation.</text>
</comment>
<feature type="binding site" evidence="11">
    <location>
        <position position="186"/>
    </location>
    <ligand>
        <name>FMN</name>
        <dbReference type="ChEBI" id="CHEBI:58210"/>
    </ligand>
</feature>
<dbReference type="KEGG" id="spsr:EGC80_11275"/>
<comment type="cofactor">
    <cofactor evidence="11">
        <name>NADPH</name>
        <dbReference type="ChEBI" id="CHEBI:57783"/>
    </cofactor>
</comment>
<keyword evidence="8 11" id="KW-0414">Isoprene biosynthesis</keyword>
<reference evidence="16" key="2">
    <citation type="submission" date="2018-11" db="EMBL/GenBank/DDBJ databases">
        <title>Shewanella sp. R106.</title>
        <authorList>
            <person name="Hwang Y.J."/>
            <person name="Hwang C.Y."/>
        </authorList>
    </citation>
    <scope>NUCLEOTIDE SEQUENCE [LARGE SCALE GENOMIC DNA]</scope>
    <source>
        <strain evidence="16">R106</strain>
    </source>
</reference>
<evidence type="ECO:0000313" key="15">
    <source>
        <dbReference type="Proteomes" id="UP000273778"/>
    </source>
</evidence>
<evidence type="ECO:0000256" key="10">
    <source>
        <dbReference type="ARBA" id="ARBA00025810"/>
    </source>
</evidence>
<dbReference type="InterPro" id="IPR013785">
    <property type="entry name" value="Aldolase_TIM"/>
</dbReference>
<organism evidence="14 16">
    <name type="scientific">Shewanella psychromarinicola</name>
    <dbReference type="NCBI Taxonomy" id="2487742"/>
    <lineage>
        <taxon>Bacteria</taxon>
        <taxon>Pseudomonadati</taxon>
        <taxon>Pseudomonadota</taxon>
        <taxon>Gammaproteobacteria</taxon>
        <taxon>Alteromonadales</taxon>
        <taxon>Shewanellaceae</taxon>
        <taxon>Shewanella</taxon>
    </lineage>
</organism>
<keyword evidence="4 11" id="KW-0288">FMN</keyword>
<dbReference type="Pfam" id="PF01070">
    <property type="entry name" value="FMN_dh"/>
    <property type="match status" value="1"/>
</dbReference>
<evidence type="ECO:0000256" key="4">
    <source>
        <dbReference type="ARBA" id="ARBA00022643"/>
    </source>
</evidence>
<dbReference type="CDD" id="cd02811">
    <property type="entry name" value="IDI-2_FMN"/>
    <property type="match status" value="1"/>
</dbReference>
<evidence type="ECO:0000256" key="5">
    <source>
        <dbReference type="ARBA" id="ARBA00022723"/>
    </source>
</evidence>
<feature type="binding site" evidence="11">
    <location>
        <begin position="95"/>
        <end position="97"/>
    </location>
    <ligand>
        <name>substrate</name>
    </ligand>
</feature>
<evidence type="ECO:0000256" key="7">
    <source>
        <dbReference type="ARBA" id="ARBA00022857"/>
    </source>
</evidence>
<reference evidence="13 15" key="1">
    <citation type="submission" date="2018-11" db="EMBL/GenBank/DDBJ databases">
        <title>Shewanella sp. M2.</title>
        <authorList>
            <person name="Hwang Y.J."/>
            <person name="Hwang C.Y."/>
        </authorList>
    </citation>
    <scope>NUCLEOTIDE SEQUENCE [LARGE SCALE GENOMIC DNA]</scope>
    <source>
        <strain evidence="13 15">M2</strain>
    </source>
</reference>
<dbReference type="SUPFAM" id="SSF51395">
    <property type="entry name" value="FMN-linked oxidoreductases"/>
    <property type="match status" value="1"/>
</dbReference>
<dbReference type="EMBL" id="CP034073">
    <property type="protein sequence ID" value="AZG35435.1"/>
    <property type="molecule type" value="Genomic_DNA"/>
</dbReference>
<evidence type="ECO:0000256" key="8">
    <source>
        <dbReference type="ARBA" id="ARBA00023229"/>
    </source>
</evidence>
<dbReference type="GO" id="GO:0000287">
    <property type="term" value="F:magnesium ion binding"/>
    <property type="evidence" value="ECO:0007669"/>
    <property type="project" value="UniProtKB-UniRule"/>
</dbReference>
<evidence type="ECO:0000259" key="12">
    <source>
        <dbReference type="Pfam" id="PF01070"/>
    </source>
</evidence>
<dbReference type="PANTHER" id="PTHR43665">
    <property type="entry name" value="ISOPENTENYL-DIPHOSPHATE DELTA-ISOMERASE"/>
    <property type="match status" value="1"/>
</dbReference>
<gene>
    <name evidence="11" type="primary">fni</name>
    <name evidence="14" type="ORF">EGC77_14520</name>
    <name evidence="13" type="ORF">EGC80_11275</name>
</gene>
<evidence type="ECO:0000313" key="14">
    <source>
        <dbReference type="EMBL" id="RPA31169.1"/>
    </source>
</evidence>
<keyword evidence="2 11" id="KW-0963">Cytoplasm</keyword>
<evidence type="ECO:0000256" key="11">
    <source>
        <dbReference type="HAMAP-Rule" id="MF_00354"/>
    </source>
</evidence>
<feature type="binding site" evidence="11">
    <location>
        <begin position="266"/>
        <end position="268"/>
    </location>
    <ligand>
        <name>FMN</name>
        <dbReference type="ChEBI" id="CHEBI:58210"/>
    </ligand>
</feature>
<comment type="subunit">
    <text evidence="10 11">Homooctamer. Dimer of tetramers.</text>
</comment>
<dbReference type="PANTHER" id="PTHR43665:SF1">
    <property type="entry name" value="ISOPENTENYL-DIPHOSPHATE DELTA-ISOMERASE"/>
    <property type="match status" value="1"/>
</dbReference>
<name>A0A3N4DZ19_9GAMM</name>
<keyword evidence="9 11" id="KW-0413">Isomerase</keyword>
<dbReference type="InterPro" id="IPR011179">
    <property type="entry name" value="IPdP_isomerase"/>
</dbReference>
<comment type="cofactor">
    <cofactor evidence="11">
        <name>Mg(2+)</name>
        <dbReference type="ChEBI" id="CHEBI:18420"/>
    </cofactor>
</comment>
<dbReference type="GO" id="GO:0004452">
    <property type="term" value="F:isopentenyl-diphosphate delta-isomerase activity"/>
    <property type="evidence" value="ECO:0007669"/>
    <property type="project" value="UniProtKB-UniRule"/>
</dbReference>
<feature type="binding site" evidence="11">
    <location>
        <position position="155"/>
    </location>
    <ligand>
        <name>Mg(2+)</name>
        <dbReference type="ChEBI" id="CHEBI:18420"/>
    </ligand>
</feature>
<comment type="similarity">
    <text evidence="11">Belongs to the IPP isomerase type 2 family.</text>
</comment>
<dbReference type="GO" id="GO:0070402">
    <property type="term" value="F:NADPH binding"/>
    <property type="evidence" value="ECO:0007669"/>
    <property type="project" value="UniProtKB-UniRule"/>
</dbReference>
<dbReference type="PIRSF" id="PIRSF003314">
    <property type="entry name" value="IPP_isomerase"/>
    <property type="match status" value="1"/>
</dbReference>
<dbReference type="GO" id="GO:0005737">
    <property type="term" value="C:cytoplasm"/>
    <property type="evidence" value="ECO:0007669"/>
    <property type="project" value="UniProtKB-SubCell"/>
</dbReference>
<accession>A0A3N4DZ19</accession>